<keyword evidence="3" id="KW-0812">Transmembrane</keyword>
<dbReference type="PROSITE" id="PS01031">
    <property type="entry name" value="SHSP"/>
    <property type="match status" value="1"/>
</dbReference>
<feature type="domain" description="SHSP" evidence="4">
    <location>
        <begin position="31"/>
        <end position="137"/>
    </location>
</feature>
<comment type="similarity">
    <text evidence="1">Belongs to the small heat shock protein (HSP20) family.</text>
</comment>
<dbReference type="InterPro" id="IPR002068">
    <property type="entry name" value="A-crystallin/Hsp20_dom"/>
</dbReference>
<keyword evidence="3" id="KW-0472">Membrane</keyword>
<evidence type="ECO:0000259" key="4">
    <source>
        <dbReference type="PROSITE" id="PS01031"/>
    </source>
</evidence>
<feature type="compositionally biased region" description="Polar residues" evidence="2">
    <location>
        <begin position="188"/>
        <end position="198"/>
    </location>
</feature>
<feature type="compositionally biased region" description="Basic and acidic residues" evidence="2">
    <location>
        <begin position="199"/>
        <end position="293"/>
    </location>
</feature>
<evidence type="ECO:0000313" key="6">
    <source>
        <dbReference type="Proteomes" id="UP001314170"/>
    </source>
</evidence>
<dbReference type="Gene3D" id="2.60.40.790">
    <property type="match status" value="1"/>
</dbReference>
<dbReference type="InterPro" id="IPR008978">
    <property type="entry name" value="HSP20-like_chaperone"/>
</dbReference>
<evidence type="ECO:0000256" key="3">
    <source>
        <dbReference type="SAM" id="Phobius"/>
    </source>
</evidence>
<dbReference type="AlphaFoldDB" id="A0AAV1QWG3"/>
<feature type="compositionally biased region" description="Basic and acidic residues" evidence="2">
    <location>
        <begin position="150"/>
        <end position="160"/>
    </location>
</feature>
<gene>
    <name evidence="5" type="ORF">DCAF_LOCUS2815</name>
</gene>
<evidence type="ECO:0000256" key="2">
    <source>
        <dbReference type="SAM" id="MobiDB-lite"/>
    </source>
</evidence>
<feature type="region of interest" description="Disordered" evidence="2">
    <location>
        <begin position="131"/>
        <end position="306"/>
    </location>
</feature>
<organism evidence="5 6">
    <name type="scientific">Dovyalis caffra</name>
    <dbReference type="NCBI Taxonomy" id="77055"/>
    <lineage>
        <taxon>Eukaryota</taxon>
        <taxon>Viridiplantae</taxon>
        <taxon>Streptophyta</taxon>
        <taxon>Embryophyta</taxon>
        <taxon>Tracheophyta</taxon>
        <taxon>Spermatophyta</taxon>
        <taxon>Magnoliopsida</taxon>
        <taxon>eudicotyledons</taxon>
        <taxon>Gunneridae</taxon>
        <taxon>Pentapetalae</taxon>
        <taxon>rosids</taxon>
        <taxon>fabids</taxon>
        <taxon>Malpighiales</taxon>
        <taxon>Salicaceae</taxon>
        <taxon>Flacourtieae</taxon>
        <taxon>Dovyalis</taxon>
    </lineage>
</organism>
<feature type="compositionally biased region" description="Polar residues" evidence="2">
    <location>
        <begin position="131"/>
        <end position="149"/>
    </location>
</feature>
<protein>
    <recommendedName>
        <fullName evidence="4">SHSP domain-containing protein</fullName>
    </recommendedName>
</protein>
<feature type="compositionally biased region" description="Basic and acidic residues" evidence="2">
    <location>
        <begin position="171"/>
        <end position="187"/>
    </location>
</feature>
<accession>A0AAV1QWG3</accession>
<dbReference type="CDD" id="cd06464">
    <property type="entry name" value="ACD_sHsps-like"/>
    <property type="match status" value="1"/>
</dbReference>
<comment type="caution">
    <text evidence="5">The sequence shown here is derived from an EMBL/GenBank/DDBJ whole genome shotgun (WGS) entry which is preliminary data.</text>
</comment>
<keyword evidence="6" id="KW-1185">Reference proteome</keyword>
<keyword evidence="3" id="KW-1133">Transmembrane helix</keyword>
<reference evidence="5 6" key="1">
    <citation type="submission" date="2024-01" db="EMBL/GenBank/DDBJ databases">
        <authorList>
            <person name="Waweru B."/>
        </authorList>
    </citation>
    <scope>NUCLEOTIDE SEQUENCE [LARGE SCALE GENOMIC DNA]</scope>
</reference>
<proteinExistence type="inferred from homology"/>
<evidence type="ECO:0000256" key="1">
    <source>
        <dbReference type="PROSITE-ProRule" id="PRU00285"/>
    </source>
</evidence>
<evidence type="ECO:0000313" key="5">
    <source>
        <dbReference type="EMBL" id="CAK7325143.1"/>
    </source>
</evidence>
<dbReference type="Proteomes" id="UP001314170">
    <property type="component" value="Unassembled WGS sequence"/>
</dbReference>
<feature type="transmembrane region" description="Helical" evidence="3">
    <location>
        <begin position="316"/>
        <end position="336"/>
    </location>
</feature>
<name>A0AAV1QWG3_9ROSI</name>
<dbReference type="SUPFAM" id="SSF49764">
    <property type="entry name" value="HSP20-like chaperones"/>
    <property type="match status" value="1"/>
</dbReference>
<sequence>MMNPRDGYDGYRSGGYNPISGCQPVRITSQNLQSTFQPKTEWKDEDAALVLLLHLPCFLKEQVRIMADESLRYVRVYGERLLTSKIRRRFDTGYNIPKNCDLMSRMKSEIAGGILTIRIPKNILGLGELEATTSQESPRAQDTTTTGQQKPEKKVEKEAPSGRTSTSFVQKETEGKDVSQKDQDESPQKSNVLSNTTKQLDEKTAGLDGEKVDQNVIAKKENNEAYGKPIEEEKPEKVVEKEEEKNEKIEESKIAESVVLKKKEEEEKNEGGAGGDKDKSNKDVSQESTDMEHASASANKSDKDVGMVDDKYGSVINIYVGVSLILALGAHFHSIFRSSRNKP</sequence>
<dbReference type="EMBL" id="CAWUPB010000850">
    <property type="protein sequence ID" value="CAK7325143.1"/>
    <property type="molecule type" value="Genomic_DNA"/>
</dbReference>